<feature type="non-terminal residue" evidence="2">
    <location>
        <position position="64"/>
    </location>
</feature>
<feature type="compositionally biased region" description="Acidic residues" evidence="1">
    <location>
        <begin position="12"/>
        <end position="27"/>
    </location>
</feature>
<dbReference type="AlphaFoldDB" id="A0ABD0NA07"/>
<accession>A0ABD0NA07</accession>
<dbReference type="EMBL" id="JAMKFB020000023">
    <property type="protein sequence ID" value="KAL0158473.1"/>
    <property type="molecule type" value="Genomic_DNA"/>
</dbReference>
<evidence type="ECO:0000313" key="3">
    <source>
        <dbReference type="Proteomes" id="UP001529510"/>
    </source>
</evidence>
<proteinExistence type="predicted"/>
<reference evidence="2 3" key="1">
    <citation type="submission" date="2024-05" db="EMBL/GenBank/DDBJ databases">
        <title>Genome sequencing and assembly of Indian major carp, Cirrhinus mrigala (Hamilton, 1822).</title>
        <authorList>
            <person name="Mohindra V."/>
            <person name="Chowdhury L.M."/>
            <person name="Lal K."/>
            <person name="Jena J.K."/>
        </authorList>
    </citation>
    <scope>NUCLEOTIDE SEQUENCE [LARGE SCALE GENOMIC DNA]</scope>
    <source>
        <strain evidence="2">CM1030</strain>
        <tissue evidence="2">Blood</tissue>
    </source>
</reference>
<sequence>MMSDEYLVECNINDDDDEEDDDDDDDDYVRKIHPTPPPPPQFSSTPSLTQVDIRDPCGVNKHLK</sequence>
<name>A0ABD0NA07_CIRMR</name>
<comment type="caution">
    <text evidence="2">The sequence shown here is derived from an EMBL/GenBank/DDBJ whole genome shotgun (WGS) entry which is preliminary data.</text>
</comment>
<organism evidence="2 3">
    <name type="scientific">Cirrhinus mrigala</name>
    <name type="common">Mrigala</name>
    <dbReference type="NCBI Taxonomy" id="683832"/>
    <lineage>
        <taxon>Eukaryota</taxon>
        <taxon>Metazoa</taxon>
        <taxon>Chordata</taxon>
        <taxon>Craniata</taxon>
        <taxon>Vertebrata</taxon>
        <taxon>Euteleostomi</taxon>
        <taxon>Actinopterygii</taxon>
        <taxon>Neopterygii</taxon>
        <taxon>Teleostei</taxon>
        <taxon>Ostariophysi</taxon>
        <taxon>Cypriniformes</taxon>
        <taxon>Cyprinidae</taxon>
        <taxon>Labeoninae</taxon>
        <taxon>Labeonini</taxon>
        <taxon>Cirrhinus</taxon>
    </lineage>
</organism>
<feature type="region of interest" description="Disordered" evidence="1">
    <location>
        <begin position="1"/>
        <end position="64"/>
    </location>
</feature>
<keyword evidence="3" id="KW-1185">Reference proteome</keyword>
<protein>
    <submittedName>
        <fullName evidence="2">Uncharacterized protein</fullName>
    </submittedName>
</protein>
<dbReference type="Proteomes" id="UP001529510">
    <property type="component" value="Unassembled WGS sequence"/>
</dbReference>
<gene>
    <name evidence="2" type="ORF">M9458_046549</name>
</gene>
<evidence type="ECO:0000256" key="1">
    <source>
        <dbReference type="SAM" id="MobiDB-lite"/>
    </source>
</evidence>
<evidence type="ECO:0000313" key="2">
    <source>
        <dbReference type="EMBL" id="KAL0158473.1"/>
    </source>
</evidence>